<sequence length="172" mass="20000">MIKKENLLWAKIEDQYSSKRAVNRGQVWMNWKRSFYDGNLQNYIDLCSKLMMELEAISIVVPPELLSYSLLGKLGGDTNLHQFVKNHTINEYILEKPEKILTQLQDLAHLNTVDCKKQLTTPTALISSGGEPHKIIYYCAKGKHNDKCSTCKKEDCWTKHPHLRPSRREKKR</sequence>
<accession>A0A9Q3D0Y7</accession>
<comment type="caution">
    <text evidence="1">The sequence shown here is derived from an EMBL/GenBank/DDBJ whole genome shotgun (WGS) entry which is preliminary data.</text>
</comment>
<evidence type="ECO:0000313" key="1">
    <source>
        <dbReference type="EMBL" id="MBW0494809.1"/>
    </source>
</evidence>
<evidence type="ECO:0000313" key="2">
    <source>
        <dbReference type="Proteomes" id="UP000765509"/>
    </source>
</evidence>
<dbReference type="Proteomes" id="UP000765509">
    <property type="component" value="Unassembled WGS sequence"/>
</dbReference>
<gene>
    <name evidence="1" type="ORF">O181_034524</name>
</gene>
<keyword evidence="2" id="KW-1185">Reference proteome</keyword>
<name>A0A9Q3D0Y7_9BASI</name>
<reference evidence="1" key="1">
    <citation type="submission" date="2021-03" db="EMBL/GenBank/DDBJ databases">
        <title>Draft genome sequence of rust myrtle Austropuccinia psidii MF-1, a brazilian biotype.</title>
        <authorList>
            <person name="Quecine M.C."/>
            <person name="Pachon D.M.R."/>
            <person name="Bonatelli M.L."/>
            <person name="Correr F.H."/>
            <person name="Franceschini L.M."/>
            <person name="Leite T.F."/>
            <person name="Margarido G.R.A."/>
            <person name="Almeida C.A."/>
            <person name="Ferrarezi J.A."/>
            <person name="Labate C.A."/>
        </authorList>
    </citation>
    <scope>NUCLEOTIDE SEQUENCE</scope>
    <source>
        <strain evidence="1">MF-1</strain>
    </source>
</reference>
<protein>
    <submittedName>
        <fullName evidence="1">Uncharacterized protein</fullName>
    </submittedName>
</protein>
<dbReference type="AlphaFoldDB" id="A0A9Q3D0Y7"/>
<dbReference type="EMBL" id="AVOT02012754">
    <property type="protein sequence ID" value="MBW0494809.1"/>
    <property type="molecule type" value="Genomic_DNA"/>
</dbReference>
<dbReference type="OrthoDB" id="8029976at2759"/>
<proteinExistence type="predicted"/>
<organism evidence="1 2">
    <name type="scientific">Austropuccinia psidii MF-1</name>
    <dbReference type="NCBI Taxonomy" id="1389203"/>
    <lineage>
        <taxon>Eukaryota</taxon>
        <taxon>Fungi</taxon>
        <taxon>Dikarya</taxon>
        <taxon>Basidiomycota</taxon>
        <taxon>Pucciniomycotina</taxon>
        <taxon>Pucciniomycetes</taxon>
        <taxon>Pucciniales</taxon>
        <taxon>Sphaerophragmiaceae</taxon>
        <taxon>Austropuccinia</taxon>
    </lineage>
</organism>